<organism evidence="1 2">
    <name type="scientific">Globisporangium ultimum (strain ATCC 200006 / CBS 805.95 / DAOM BR144)</name>
    <name type="common">Pythium ultimum</name>
    <dbReference type="NCBI Taxonomy" id="431595"/>
    <lineage>
        <taxon>Eukaryota</taxon>
        <taxon>Sar</taxon>
        <taxon>Stramenopiles</taxon>
        <taxon>Oomycota</taxon>
        <taxon>Peronosporomycetes</taxon>
        <taxon>Pythiales</taxon>
        <taxon>Pythiaceae</taxon>
        <taxon>Globisporangium</taxon>
    </lineage>
</organism>
<dbReference type="EMBL" id="GL376635">
    <property type="status" value="NOT_ANNOTATED_CDS"/>
    <property type="molecule type" value="Genomic_DNA"/>
</dbReference>
<dbReference type="VEuPathDB" id="FungiDB:PYU1_G006711"/>
<accession>K3WP31</accession>
<dbReference type="Proteomes" id="UP000019132">
    <property type="component" value="Unassembled WGS sequence"/>
</dbReference>
<dbReference type="InParanoid" id="K3WP31"/>
<evidence type="ECO:0000313" key="1">
    <source>
        <dbReference type="EnsemblProtists" id="PYU1_T006723"/>
    </source>
</evidence>
<reference evidence="2" key="2">
    <citation type="submission" date="2010-04" db="EMBL/GenBank/DDBJ databases">
        <authorList>
            <person name="Buell R."/>
            <person name="Hamilton J."/>
            <person name="Hostetler J."/>
        </authorList>
    </citation>
    <scope>NUCLEOTIDE SEQUENCE [LARGE SCALE GENOMIC DNA]</scope>
    <source>
        <strain evidence="2">DAOM:BR144</strain>
    </source>
</reference>
<dbReference type="AlphaFoldDB" id="K3WP31"/>
<keyword evidence="2" id="KW-1185">Reference proteome</keyword>
<proteinExistence type="predicted"/>
<protein>
    <submittedName>
        <fullName evidence="1">Uncharacterized protein</fullName>
    </submittedName>
</protein>
<evidence type="ECO:0000313" key="2">
    <source>
        <dbReference type="Proteomes" id="UP000019132"/>
    </source>
</evidence>
<sequence>MTSTAEAKTAKAVAECTKRLETFQQRMITYIKKVDEDVQEPMKVLSLQLRDLKVQDKRQGMLIHQSLNDLVALRHALDDLGGLKAQESRRVLALENKISKVLGILETSIGKAEVDCLLERMEKNMKLRLEAMQEHWK</sequence>
<dbReference type="HOGENOM" id="CLU_1869260_0_0_1"/>
<reference evidence="2" key="1">
    <citation type="journal article" date="2010" name="Genome Biol.">
        <title>Genome sequence of the necrotrophic plant pathogen Pythium ultimum reveals original pathogenicity mechanisms and effector repertoire.</title>
        <authorList>
            <person name="Levesque C.A."/>
            <person name="Brouwer H."/>
            <person name="Cano L."/>
            <person name="Hamilton J.P."/>
            <person name="Holt C."/>
            <person name="Huitema E."/>
            <person name="Raffaele S."/>
            <person name="Robideau G.P."/>
            <person name="Thines M."/>
            <person name="Win J."/>
            <person name="Zerillo M.M."/>
            <person name="Beakes G.W."/>
            <person name="Boore J.L."/>
            <person name="Busam D."/>
            <person name="Dumas B."/>
            <person name="Ferriera S."/>
            <person name="Fuerstenberg S.I."/>
            <person name="Gachon C.M."/>
            <person name="Gaulin E."/>
            <person name="Govers F."/>
            <person name="Grenville-Briggs L."/>
            <person name="Horner N."/>
            <person name="Hostetler J."/>
            <person name="Jiang R.H."/>
            <person name="Johnson J."/>
            <person name="Krajaejun T."/>
            <person name="Lin H."/>
            <person name="Meijer H.J."/>
            <person name="Moore B."/>
            <person name="Morris P."/>
            <person name="Phuntmart V."/>
            <person name="Puiu D."/>
            <person name="Shetty J."/>
            <person name="Stajich J.E."/>
            <person name="Tripathy S."/>
            <person name="Wawra S."/>
            <person name="van West P."/>
            <person name="Whitty B.R."/>
            <person name="Coutinho P.M."/>
            <person name="Henrissat B."/>
            <person name="Martin F."/>
            <person name="Thomas P.D."/>
            <person name="Tyler B.M."/>
            <person name="De Vries R.P."/>
            <person name="Kamoun S."/>
            <person name="Yandell M."/>
            <person name="Tisserat N."/>
            <person name="Buell C.R."/>
        </authorList>
    </citation>
    <scope>NUCLEOTIDE SEQUENCE</scope>
    <source>
        <strain evidence="2">DAOM:BR144</strain>
    </source>
</reference>
<dbReference type="EnsemblProtists" id="PYU1_T006723">
    <property type="protein sequence ID" value="PYU1_T006723"/>
    <property type="gene ID" value="PYU1_G006711"/>
</dbReference>
<reference evidence="1" key="3">
    <citation type="submission" date="2015-02" db="UniProtKB">
        <authorList>
            <consortium name="EnsemblProtists"/>
        </authorList>
    </citation>
    <scope>IDENTIFICATION</scope>
    <source>
        <strain evidence="1">DAOM BR144</strain>
    </source>
</reference>
<name>K3WP31_GLOUD</name>
<dbReference type="eggNOG" id="ENOG502SB7H">
    <property type="taxonomic scope" value="Eukaryota"/>
</dbReference>